<evidence type="ECO:0000256" key="1">
    <source>
        <dbReference type="SAM" id="MobiDB-lite"/>
    </source>
</evidence>
<evidence type="ECO:0000313" key="3">
    <source>
        <dbReference type="Proteomes" id="UP000186922"/>
    </source>
</evidence>
<dbReference type="EMBL" id="BDGG01000002">
    <property type="protein sequence ID" value="GAU94041.1"/>
    <property type="molecule type" value="Genomic_DNA"/>
</dbReference>
<feature type="region of interest" description="Disordered" evidence="1">
    <location>
        <begin position="136"/>
        <end position="190"/>
    </location>
</feature>
<dbReference type="Proteomes" id="UP000186922">
    <property type="component" value="Unassembled WGS sequence"/>
</dbReference>
<organism evidence="2 3">
    <name type="scientific">Ramazzottius varieornatus</name>
    <name type="common">Water bear</name>
    <name type="synonym">Tardigrade</name>
    <dbReference type="NCBI Taxonomy" id="947166"/>
    <lineage>
        <taxon>Eukaryota</taxon>
        <taxon>Metazoa</taxon>
        <taxon>Ecdysozoa</taxon>
        <taxon>Tardigrada</taxon>
        <taxon>Eutardigrada</taxon>
        <taxon>Parachela</taxon>
        <taxon>Hypsibioidea</taxon>
        <taxon>Ramazzottiidae</taxon>
        <taxon>Ramazzottius</taxon>
    </lineage>
</organism>
<evidence type="ECO:0000313" key="2">
    <source>
        <dbReference type="EMBL" id="GAU94041.1"/>
    </source>
</evidence>
<accession>A0A1D1UX33</accession>
<sequence length="190" mass="21085">MDMRIKGFVLACQISLSAVVFVKRLDVSYKYTHADVNPPCGTFVGTRVRKLIQPSLIQQQTCDSGFSFERNSFASFDFSSIHFASSTGNRAATPLFTMEHVTKEKHEVHSDGSEKHTIKTGMEDNRTLGDKMHAAKDAYKGGPEDKARVTTEKHHVEGGHATHEIKSDVKDQRTMGEKLGDAKDAFTGKH</sequence>
<comment type="caution">
    <text evidence="2">The sequence shown here is derived from an EMBL/GenBank/DDBJ whole genome shotgun (WGS) entry which is preliminary data.</text>
</comment>
<reference evidence="2 3" key="1">
    <citation type="journal article" date="2016" name="Nat. Commun.">
        <title>Extremotolerant tardigrade genome and improved radiotolerance of human cultured cells by tardigrade-unique protein.</title>
        <authorList>
            <person name="Hashimoto T."/>
            <person name="Horikawa D.D."/>
            <person name="Saito Y."/>
            <person name="Kuwahara H."/>
            <person name="Kozuka-Hata H."/>
            <person name="Shin-I T."/>
            <person name="Minakuchi Y."/>
            <person name="Ohishi K."/>
            <person name="Motoyama A."/>
            <person name="Aizu T."/>
            <person name="Enomoto A."/>
            <person name="Kondo K."/>
            <person name="Tanaka S."/>
            <person name="Hara Y."/>
            <person name="Koshikawa S."/>
            <person name="Sagara H."/>
            <person name="Miura T."/>
            <person name="Yokobori S."/>
            <person name="Miyagawa K."/>
            <person name="Suzuki Y."/>
            <person name="Kubo T."/>
            <person name="Oyama M."/>
            <person name="Kohara Y."/>
            <person name="Fujiyama A."/>
            <person name="Arakawa K."/>
            <person name="Katayama T."/>
            <person name="Toyoda A."/>
            <person name="Kunieda T."/>
        </authorList>
    </citation>
    <scope>NUCLEOTIDE SEQUENCE [LARGE SCALE GENOMIC DNA]</scope>
    <source>
        <strain evidence="2 3">YOKOZUNA-1</strain>
    </source>
</reference>
<gene>
    <name evidence="2" type="primary">RvY_05886-1</name>
    <name evidence="2" type="synonym">RvY_05886.1</name>
    <name evidence="2" type="ORF">RvY_05886</name>
</gene>
<dbReference type="AlphaFoldDB" id="A0A1D1UX33"/>
<keyword evidence="3" id="KW-1185">Reference proteome</keyword>
<protein>
    <submittedName>
        <fullName evidence="2">Uncharacterized protein</fullName>
    </submittedName>
</protein>
<name>A0A1D1UX33_RAMVA</name>
<proteinExistence type="predicted"/>